<dbReference type="Proteomes" id="UP000886786">
    <property type="component" value="Unassembled WGS sequence"/>
</dbReference>
<organism evidence="1 2">
    <name type="scientific">Candidatus Coprosoma intestinipullorum</name>
    <dbReference type="NCBI Taxonomy" id="2840752"/>
    <lineage>
        <taxon>Bacteria</taxon>
        <taxon>Bacillati</taxon>
        <taxon>Bacillota</taxon>
        <taxon>Bacillota incertae sedis</taxon>
        <taxon>Candidatus Coprosoma</taxon>
    </lineage>
</organism>
<reference evidence="1" key="1">
    <citation type="submission" date="2020-10" db="EMBL/GenBank/DDBJ databases">
        <authorList>
            <person name="Gilroy R."/>
        </authorList>
    </citation>
    <scope>NUCLEOTIDE SEQUENCE</scope>
    <source>
        <strain evidence="1">CHK147-3167</strain>
    </source>
</reference>
<dbReference type="EMBL" id="DVFV01000017">
    <property type="protein sequence ID" value="HIQ90121.1"/>
    <property type="molecule type" value="Genomic_DNA"/>
</dbReference>
<sequence length="129" mass="15553">MSNIKDFEEFAKNSYELISERDSLKEEKQNKEIPYLTFENSQTESEEDLEQRIALFNQKWNQYIEDSFKQSPFLFYLKYTIGINNIKNKEDRQKVEDYERKIVEYTELAARLYPELEGISKGKQKTLSR</sequence>
<proteinExistence type="predicted"/>
<gene>
    <name evidence="1" type="ORF">IAB27_00615</name>
</gene>
<reference evidence="1" key="2">
    <citation type="journal article" date="2021" name="PeerJ">
        <title>Extensive microbial diversity within the chicken gut microbiome revealed by metagenomics and culture.</title>
        <authorList>
            <person name="Gilroy R."/>
            <person name="Ravi A."/>
            <person name="Getino M."/>
            <person name="Pursley I."/>
            <person name="Horton D.L."/>
            <person name="Alikhan N.F."/>
            <person name="Baker D."/>
            <person name="Gharbi K."/>
            <person name="Hall N."/>
            <person name="Watson M."/>
            <person name="Adriaenssens E.M."/>
            <person name="Foster-Nyarko E."/>
            <person name="Jarju S."/>
            <person name="Secka A."/>
            <person name="Antonio M."/>
            <person name="Oren A."/>
            <person name="Chaudhuri R.R."/>
            <person name="La Ragione R."/>
            <person name="Hildebrand F."/>
            <person name="Pallen M.J."/>
        </authorList>
    </citation>
    <scope>NUCLEOTIDE SEQUENCE</scope>
    <source>
        <strain evidence="1">CHK147-3167</strain>
    </source>
</reference>
<name>A0A9D1CZ75_9FIRM</name>
<dbReference type="AlphaFoldDB" id="A0A9D1CZ75"/>
<accession>A0A9D1CZ75</accession>
<evidence type="ECO:0000313" key="1">
    <source>
        <dbReference type="EMBL" id="HIQ90121.1"/>
    </source>
</evidence>
<protein>
    <submittedName>
        <fullName evidence="1">Uncharacterized protein</fullName>
    </submittedName>
</protein>
<comment type="caution">
    <text evidence="1">The sequence shown here is derived from an EMBL/GenBank/DDBJ whole genome shotgun (WGS) entry which is preliminary data.</text>
</comment>
<evidence type="ECO:0000313" key="2">
    <source>
        <dbReference type="Proteomes" id="UP000886786"/>
    </source>
</evidence>